<dbReference type="EMBL" id="GBRH01275236">
    <property type="protein sequence ID" value="JAD22659.1"/>
    <property type="molecule type" value="Transcribed_RNA"/>
</dbReference>
<feature type="compositionally biased region" description="Basic residues" evidence="1">
    <location>
        <begin position="1"/>
        <end position="12"/>
    </location>
</feature>
<feature type="region of interest" description="Disordered" evidence="1">
    <location>
        <begin position="1"/>
        <end position="21"/>
    </location>
</feature>
<evidence type="ECO:0000313" key="2">
    <source>
        <dbReference type="EMBL" id="JAD22659.1"/>
    </source>
</evidence>
<sequence length="21" mass="2384">MRRLSGQRKRASRPQQAATKG</sequence>
<proteinExistence type="predicted"/>
<evidence type="ECO:0000256" key="1">
    <source>
        <dbReference type="SAM" id="MobiDB-lite"/>
    </source>
</evidence>
<accession>A0A0A8Y9W7</accession>
<name>A0A0A8Y9W7_ARUDO</name>
<reference evidence="2" key="2">
    <citation type="journal article" date="2015" name="Data Brief">
        <title>Shoot transcriptome of the giant reed, Arundo donax.</title>
        <authorList>
            <person name="Barrero R.A."/>
            <person name="Guerrero F.D."/>
            <person name="Moolhuijzen P."/>
            <person name="Goolsby J.A."/>
            <person name="Tidwell J."/>
            <person name="Bellgard S.E."/>
            <person name="Bellgard M.I."/>
        </authorList>
    </citation>
    <scope>NUCLEOTIDE SEQUENCE</scope>
    <source>
        <tissue evidence="2">Shoot tissue taken approximately 20 cm above the soil surface</tissue>
    </source>
</reference>
<dbReference type="AlphaFoldDB" id="A0A0A8Y9W7"/>
<protein>
    <submittedName>
        <fullName evidence="2">Uncharacterized protein</fullName>
    </submittedName>
</protein>
<reference evidence="2" key="1">
    <citation type="submission" date="2014-09" db="EMBL/GenBank/DDBJ databases">
        <authorList>
            <person name="Magalhaes I.L.F."/>
            <person name="Oliveira U."/>
            <person name="Santos F.R."/>
            <person name="Vidigal T.H.D.A."/>
            <person name="Brescovit A.D."/>
            <person name="Santos A.J."/>
        </authorList>
    </citation>
    <scope>NUCLEOTIDE SEQUENCE</scope>
    <source>
        <tissue evidence="2">Shoot tissue taken approximately 20 cm above the soil surface</tissue>
    </source>
</reference>
<organism evidence="2">
    <name type="scientific">Arundo donax</name>
    <name type="common">Giant reed</name>
    <name type="synonym">Donax arundinaceus</name>
    <dbReference type="NCBI Taxonomy" id="35708"/>
    <lineage>
        <taxon>Eukaryota</taxon>
        <taxon>Viridiplantae</taxon>
        <taxon>Streptophyta</taxon>
        <taxon>Embryophyta</taxon>
        <taxon>Tracheophyta</taxon>
        <taxon>Spermatophyta</taxon>
        <taxon>Magnoliopsida</taxon>
        <taxon>Liliopsida</taxon>
        <taxon>Poales</taxon>
        <taxon>Poaceae</taxon>
        <taxon>PACMAD clade</taxon>
        <taxon>Arundinoideae</taxon>
        <taxon>Arundineae</taxon>
        <taxon>Arundo</taxon>
    </lineage>
</organism>